<evidence type="ECO:0000313" key="2">
    <source>
        <dbReference type="Proteomes" id="UP000823775"/>
    </source>
</evidence>
<evidence type="ECO:0000313" key="1">
    <source>
        <dbReference type="EMBL" id="MCD7459709.1"/>
    </source>
</evidence>
<sequence length="124" mass="14272">MSTEQKEPFLYDLKQKRCTISLDDTIEVCIRDFRWSQFVQVILVSLAWVFDTQQSFISVITDALPTWHYTSCQINKNICKLPKDKWRWDLPTCTSIVSDWSLECSSSVITDIPASSLFIGSLIG</sequence>
<comment type="caution">
    <text evidence="1">The sequence shown here is derived from an EMBL/GenBank/DDBJ whole genome shotgun (WGS) entry which is preliminary data.</text>
</comment>
<protein>
    <submittedName>
        <fullName evidence="1">Uncharacterized protein</fullName>
    </submittedName>
</protein>
<dbReference type="Proteomes" id="UP000823775">
    <property type="component" value="Unassembled WGS sequence"/>
</dbReference>
<proteinExistence type="predicted"/>
<organism evidence="1 2">
    <name type="scientific">Datura stramonium</name>
    <name type="common">Jimsonweed</name>
    <name type="synonym">Common thornapple</name>
    <dbReference type="NCBI Taxonomy" id="4076"/>
    <lineage>
        <taxon>Eukaryota</taxon>
        <taxon>Viridiplantae</taxon>
        <taxon>Streptophyta</taxon>
        <taxon>Embryophyta</taxon>
        <taxon>Tracheophyta</taxon>
        <taxon>Spermatophyta</taxon>
        <taxon>Magnoliopsida</taxon>
        <taxon>eudicotyledons</taxon>
        <taxon>Gunneridae</taxon>
        <taxon>Pentapetalae</taxon>
        <taxon>asterids</taxon>
        <taxon>lamiids</taxon>
        <taxon>Solanales</taxon>
        <taxon>Solanaceae</taxon>
        <taxon>Solanoideae</taxon>
        <taxon>Datureae</taxon>
        <taxon>Datura</taxon>
    </lineage>
</organism>
<accession>A0ABS8SLQ8</accession>
<keyword evidence="2" id="KW-1185">Reference proteome</keyword>
<reference evidence="1 2" key="1">
    <citation type="journal article" date="2021" name="BMC Genomics">
        <title>Datura genome reveals duplications of psychoactive alkaloid biosynthetic genes and high mutation rate following tissue culture.</title>
        <authorList>
            <person name="Rajewski A."/>
            <person name="Carter-House D."/>
            <person name="Stajich J."/>
            <person name="Litt A."/>
        </authorList>
    </citation>
    <scope>NUCLEOTIDE SEQUENCE [LARGE SCALE GENOMIC DNA]</scope>
    <source>
        <strain evidence="1">AR-01</strain>
    </source>
</reference>
<gene>
    <name evidence="1" type="ORF">HAX54_041687</name>
</gene>
<name>A0ABS8SLQ8_DATST</name>
<dbReference type="EMBL" id="JACEIK010000603">
    <property type="protein sequence ID" value="MCD7459709.1"/>
    <property type="molecule type" value="Genomic_DNA"/>
</dbReference>